<keyword evidence="5" id="KW-1015">Disulfide bond</keyword>
<dbReference type="SUPFAM" id="SSF90193">
    <property type="entry name" value="Notch domain"/>
    <property type="match status" value="3"/>
</dbReference>
<reference evidence="10 11" key="2">
    <citation type="submission" date="2018-11" db="EMBL/GenBank/DDBJ databases">
        <authorList>
            <consortium name="Pathogen Informatics"/>
        </authorList>
    </citation>
    <scope>NUCLEOTIDE SEQUENCE [LARGE SCALE GENOMIC DNA]</scope>
</reference>
<keyword evidence="1 8" id="KW-0812">Transmembrane</keyword>
<evidence type="ECO:0000313" key="12">
    <source>
        <dbReference type="WBParaSite" id="GPUH_0002254401-mRNA-1"/>
    </source>
</evidence>
<evidence type="ECO:0000256" key="5">
    <source>
        <dbReference type="ARBA" id="ARBA00023157"/>
    </source>
</evidence>
<evidence type="ECO:0000313" key="11">
    <source>
        <dbReference type="Proteomes" id="UP000271098"/>
    </source>
</evidence>
<sequence>AKNNVCDQACNYYACDYDGGDCSAGTKPFEKCESPSYCAHVFRDGKCDPAKNNVCDQACNYYACDYDGGDCSAGTKPFEKCESPSYCAHVFRDGKCDPYPNYNYLKVFSFYTFYDVFFLALLMGRFIQICNNQECLFDGFDCDSAQEQCQKSDYCTGHYGNENCDPECNVIGCGWDGGDCDSADTHSSLAGNIIVILLISPEEFVRNAQTFLFTLSQKLRGSVRIRTMNGKPMIYSWSSEKGVG</sequence>
<dbReference type="GO" id="GO:0016020">
    <property type="term" value="C:membrane"/>
    <property type="evidence" value="ECO:0007669"/>
    <property type="project" value="InterPro"/>
</dbReference>
<feature type="transmembrane region" description="Helical" evidence="8">
    <location>
        <begin position="108"/>
        <end position="127"/>
    </location>
</feature>
<dbReference type="SMART" id="SM00004">
    <property type="entry name" value="NL"/>
    <property type="match status" value="4"/>
</dbReference>
<evidence type="ECO:0000256" key="4">
    <source>
        <dbReference type="ARBA" id="ARBA00023136"/>
    </source>
</evidence>
<accession>A0A183ENH6</accession>
<keyword evidence="4 8" id="KW-0472">Membrane</keyword>
<dbReference type="InterPro" id="IPR000800">
    <property type="entry name" value="Notch_dom"/>
</dbReference>
<dbReference type="SMART" id="SM01338">
    <property type="entry name" value="NOD"/>
    <property type="match status" value="1"/>
</dbReference>
<keyword evidence="11" id="KW-1185">Reference proteome</keyword>
<proteinExistence type="predicted"/>
<evidence type="ECO:0000256" key="2">
    <source>
        <dbReference type="ARBA" id="ARBA00022737"/>
    </source>
</evidence>
<dbReference type="GO" id="GO:0012505">
    <property type="term" value="C:endomembrane system"/>
    <property type="evidence" value="ECO:0007669"/>
    <property type="project" value="UniProtKB-SubCell"/>
</dbReference>
<evidence type="ECO:0000256" key="7">
    <source>
        <dbReference type="ARBA" id="ARBA00046288"/>
    </source>
</evidence>
<dbReference type="AlphaFoldDB" id="A0A183ENH6"/>
<dbReference type="Gene3D" id="3.30.70.3310">
    <property type="match status" value="1"/>
</dbReference>
<keyword evidence="3 8" id="KW-1133">Transmembrane helix</keyword>
<dbReference type="Gene3D" id="3.30.300.320">
    <property type="match status" value="1"/>
</dbReference>
<reference evidence="12" key="1">
    <citation type="submission" date="2016-06" db="UniProtKB">
        <authorList>
            <consortium name="WormBaseParasite"/>
        </authorList>
    </citation>
    <scope>IDENTIFICATION</scope>
</reference>
<feature type="domain" description="LNR" evidence="9">
    <location>
        <begin position="149"/>
        <end position="180"/>
    </location>
</feature>
<dbReference type="GO" id="GO:0030154">
    <property type="term" value="P:cell differentiation"/>
    <property type="evidence" value="ECO:0007669"/>
    <property type="project" value="InterPro"/>
</dbReference>
<keyword evidence="2" id="KW-0677">Repeat</keyword>
<dbReference type="InterPro" id="IPR035993">
    <property type="entry name" value="Notch-like_dom_sf"/>
</dbReference>
<dbReference type="Proteomes" id="UP000271098">
    <property type="component" value="Unassembled WGS sequence"/>
</dbReference>
<dbReference type="InterPro" id="IPR010660">
    <property type="entry name" value="Notch_NOD_dom"/>
</dbReference>
<comment type="subcellular location">
    <subcellularLocation>
        <location evidence="7">Endomembrane system</location>
        <topology evidence="7">Single-pass type I membrane protein</topology>
    </subcellularLocation>
</comment>
<protein>
    <submittedName>
        <fullName evidence="12">LNR domain-containing protein</fullName>
    </submittedName>
</protein>
<evidence type="ECO:0000256" key="6">
    <source>
        <dbReference type="ARBA" id="ARBA00023180"/>
    </source>
</evidence>
<gene>
    <name evidence="10" type="ORF">GPUH_LOCUS22516</name>
</gene>
<feature type="domain" description="LNR" evidence="9">
    <location>
        <begin position="32"/>
        <end position="81"/>
    </location>
</feature>
<organism evidence="12">
    <name type="scientific">Gongylonema pulchrum</name>
    <dbReference type="NCBI Taxonomy" id="637853"/>
    <lineage>
        <taxon>Eukaryota</taxon>
        <taxon>Metazoa</taxon>
        <taxon>Ecdysozoa</taxon>
        <taxon>Nematoda</taxon>
        <taxon>Chromadorea</taxon>
        <taxon>Rhabditida</taxon>
        <taxon>Spirurina</taxon>
        <taxon>Spiruromorpha</taxon>
        <taxon>Spiruroidea</taxon>
        <taxon>Gongylonematidae</taxon>
        <taxon>Gongylonema</taxon>
    </lineage>
</organism>
<dbReference type="WBParaSite" id="GPUH_0002254401-mRNA-1">
    <property type="protein sequence ID" value="GPUH_0002254401-mRNA-1"/>
    <property type="gene ID" value="GPUH_0002254401"/>
</dbReference>
<keyword evidence="6" id="KW-0325">Glycoprotein</keyword>
<name>A0A183ENH6_9BILA</name>
<evidence type="ECO:0000259" key="9">
    <source>
        <dbReference type="PROSITE" id="PS50258"/>
    </source>
</evidence>
<dbReference type="Gene3D" id="4.10.470.20">
    <property type="match status" value="2"/>
</dbReference>
<evidence type="ECO:0000313" key="10">
    <source>
        <dbReference type="EMBL" id="VDN40147.1"/>
    </source>
</evidence>
<evidence type="ECO:0000256" key="3">
    <source>
        <dbReference type="ARBA" id="ARBA00022989"/>
    </source>
</evidence>
<evidence type="ECO:0000256" key="1">
    <source>
        <dbReference type="ARBA" id="ARBA00022692"/>
    </source>
</evidence>
<dbReference type="EMBL" id="UYRT01095277">
    <property type="protein sequence ID" value="VDN40147.1"/>
    <property type="molecule type" value="Genomic_DNA"/>
</dbReference>
<dbReference type="PROSITE" id="PS50258">
    <property type="entry name" value="LNR"/>
    <property type="match status" value="2"/>
</dbReference>
<dbReference type="OrthoDB" id="5873073at2759"/>
<dbReference type="Pfam" id="PF06816">
    <property type="entry name" value="NOD"/>
    <property type="match status" value="1"/>
</dbReference>
<dbReference type="Pfam" id="PF00066">
    <property type="entry name" value="Notch"/>
    <property type="match status" value="3"/>
</dbReference>
<evidence type="ECO:0000256" key="8">
    <source>
        <dbReference type="SAM" id="Phobius"/>
    </source>
</evidence>